<sequence>MAAEGGERGGGREFGGRRAGLGGGLLGDRGAVGTGAGDRDGERGAGQDRDPRGGGGEPTQSAAAALGQVDRGRRGYGMAFGGRGFDREDGGARQPMHGGHPIGGLLGRHRVEKMGQAGLHIGGHRMDDALLAAQRPQFGGDIVEGAQDAQRLRIALDLGQQVGPQLRCEIVGVQIGQELSGERGLRHGPGRHRTSVFSADIAANQPRVSRLCSSSSDTHRPLVRHY</sequence>
<name>A0A3A4KN43_9NOCA</name>
<reference evidence="2 3" key="1">
    <citation type="submission" date="2018-09" db="EMBL/GenBank/DDBJ databases">
        <title>YIM PH21274 draft genome.</title>
        <authorList>
            <person name="Miao C."/>
        </authorList>
    </citation>
    <scope>NUCLEOTIDE SEQUENCE [LARGE SCALE GENOMIC DNA]</scope>
    <source>
        <strain evidence="2 3">YIM PH 21724</strain>
    </source>
</reference>
<feature type="compositionally biased region" description="Gly residues" evidence="1">
    <location>
        <begin position="17"/>
        <end position="36"/>
    </location>
</feature>
<feature type="region of interest" description="Disordered" evidence="1">
    <location>
        <begin position="1"/>
        <end position="69"/>
    </location>
</feature>
<proteinExistence type="predicted"/>
<evidence type="ECO:0000313" key="2">
    <source>
        <dbReference type="EMBL" id="RJO76988.1"/>
    </source>
</evidence>
<organism evidence="2 3">
    <name type="scientific">Nocardia panacis</name>
    <dbReference type="NCBI Taxonomy" id="2340916"/>
    <lineage>
        <taxon>Bacteria</taxon>
        <taxon>Bacillati</taxon>
        <taxon>Actinomycetota</taxon>
        <taxon>Actinomycetes</taxon>
        <taxon>Mycobacteriales</taxon>
        <taxon>Nocardiaceae</taxon>
        <taxon>Nocardia</taxon>
    </lineage>
</organism>
<feature type="compositionally biased region" description="Basic and acidic residues" evidence="1">
    <location>
        <begin position="1"/>
        <end position="16"/>
    </location>
</feature>
<keyword evidence="3" id="KW-1185">Reference proteome</keyword>
<gene>
    <name evidence="2" type="ORF">D5S18_12390</name>
</gene>
<evidence type="ECO:0000313" key="3">
    <source>
        <dbReference type="Proteomes" id="UP000266677"/>
    </source>
</evidence>
<dbReference type="AlphaFoldDB" id="A0A3A4KN43"/>
<protein>
    <submittedName>
        <fullName evidence="2">Uncharacterized protein</fullName>
    </submittedName>
</protein>
<dbReference type="EMBL" id="QZFU01000016">
    <property type="protein sequence ID" value="RJO76988.1"/>
    <property type="molecule type" value="Genomic_DNA"/>
</dbReference>
<evidence type="ECO:0000256" key="1">
    <source>
        <dbReference type="SAM" id="MobiDB-lite"/>
    </source>
</evidence>
<comment type="caution">
    <text evidence="2">The sequence shown here is derived from an EMBL/GenBank/DDBJ whole genome shotgun (WGS) entry which is preliminary data.</text>
</comment>
<dbReference type="Proteomes" id="UP000266677">
    <property type="component" value="Unassembled WGS sequence"/>
</dbReference>
<feature type="compositionally biased region" description="Basic and acidic residues" evidence="1">
    <location>
        <begin position="37"/>
        <end position="52"/>
    </location>
</feature>
<accession>A0A3A4KN43</accession>